<organism evidence="3 4">
    <name type="scientific">Enterococcus alishanensis</name>
    <dbReference type="NCBI Taxonomy" id="1303817"/>
    <lineage>
        <taxon>Bacteria</taxon>
        <taxon>Bacillati</taxon>
        <taxon>Bacillota</taxon>
        <taxon>Bacilli</taxon>
        <taxon>Lactobacillales</taxon>
        <taxon>Enterococcaceae</taxon>
        <taxon>Enterococcus</taxon>
    </lineage>
</organism>
<evidence type="ECO:0000256" key="1">
    <source>
        <dbReference type="SAM" id="MobiDB-lite"/>
    </source>
</evidence>
<feature type="chain" id="PRO_5046977143" description="WxL domain-containing protein" evidence="2">
    <location>
        <begin position="26"/>
        <end position="201"/>
    </location>
</feature>
<feature type="compositionally biased region" description="Basic and acidic residues" evidence="1">
    <location>
        <begin position="32"/>
        <end position="41"/>
    </location>
</feature>
<evidence type="ECO:0008006" key="5">
    <source>
        <dbReference type="Google" id="ProtNLM"/>
    </source>
</evidence>
<reference evidence="3 4" key="1">
    <citation type="submission" date="2021-06" db="EMBL/GenBank/DDBJ databases">
        <title>Enterococcus alishanensis sp. nov., a novel lactic acid bacterium isolated from fresh coffee beans.</title>
        <authorList>
            <person name="Chen Y.-S."/>
        </authorList>
    </citation>
    <scope>NUCLEOTIDE SEQUENCE [LARGE SCALE GENOMIC DNA]</scope>
    <source>
        <strain evidence="3 4">ALS3</strain>
    </source>
</reference>
<feature type="signal peptide" evidence="2">
    <location>
        <begin position="1"/>
        <end position="25"/>
    </location>
</feature>
<evidence type="ECO:0000313" key="3">
    <source>
        <dbReference type="EMBL" id="MBV7392553.1"/>
    </source>
</evidence>
<protein>
    <recommendedName>
        <fullName evidence="5">WxL domain-containing protein</fullName>
    </recommendedName>
</protein>
<comment type="caution">
    <text evidence="3">The sequence shown here is derived from an EMBL/GenBank/DDBJ whole genome shotgun (WGS) entry which is preliminary data.</text>
</comment>
<feature type="region of interest" description="Disordered" evidence="1">
    <location>
        <begin position="25"/>
        <end position="61"/>
    </location>
</feature>
<dbReference type="RefSeq" id="WP_218327766.1">
    <property type="nucleotide sequence ID" value="NZ_JAHUZB010000025.1"/>
</dbReference>
<evidence type="ECO:0000256" key="2">
    <source>
        <dbReference type="SAM" id="SignalP"/>
    </source>
</evidence>
<accession>A0ABS6THY4</accession>
<gene>
    <name evidence="3" type="ORF">KUA55_18075</name>
</gene>
<proteinExistence type="predicted"/>
<name>A0ABS6THY4_9ENTE</name>
<evidence type="ECO:0000313" key="4">
    <source>
        <dbReference type="Proteomes" id="UP000774130"/>
    </source>
</evidence>
<dbReference type="EMBL" id="JAHUZB010000025">
    <property type="protein sequence ID" value="MBV7392553.1"/>
    <property type="molecule type" value="Genomic_DNA"/>
</dbReference>
<keyword evidence="2" id="KW-0732">Signal</keyword>
<sequence>MKKKMMAGLLVAAFGVVGFSGTSLADETSTIDGRDNGKDTADITINGNLAADNTDPDSGLPEGDPVWVNVTVPTVTSFWNTPTQAAFQSPNYTITNNSGRPVTLATTAFKQNDSVTLPNDFSLNAVLNGTDIKLAEAGSLAFSANDNLMTLANKDGKMTSAASAVTDSNKASYKYTGSATVSSSLKPQFQLTMKFTPVVWN</sequence>
<dbReference type="Proteomes" id="UP000774130">
    <property type="component" value="Unassembled WGS sequence"/>
</dbReference>
<keyword evidence="4" id="KW-1185">Reference proteome</keyword>